<dbReference type="InterPro" id="IPR036188">
    <property type="entry name" value="FAD/NAD-bd_sf"/>
</dbReference>
<dbReference type="Proteomes" id="UP001143474">
    <property type="component" value="Unassembled WGS sequence"/>
</dbReference>
<dbReference type="GO" id="GO:0050660">
    <property type="term" value="F:flavin adenine dinucleotide binding"/>
    <property type="evidence" value="ECO:0007669"/>
    <property type="project" value="InterPro"/>
</dbReference>
<dbReference type="Gene3D" id="3.50.50.60">
    <property type="entry name" value="FAD/NAD(P)-binding domain"/>
    <property type="match status" value="1"/>
</dbReference>
<keyword evidence="8" id="KW-1185">Reference proteome</keyword>
<dbReference type="SUPFAM" id="SSF54373">
    <property type="entry name" value="FAD-linked reductases, C-terminal domain"/>
    <property type="match status" value="1"/>
</dbReference>
<evidence type="ECO:0000256" key="2">
    <source>
        <dbReference type="ARBA" id="ARBA00010790"/>
    </source>
</evidence>
<evidence type="ECO:0000256" key="4">
    <source>
        <dbReference type="ARBA" id="ARBA00022827"/>
    </source>
</evidence>
<comment type="cofactor">
    <cofactor evidence="1 5">
        <name>FAD</name>
        <dbReference type="ChEBI" id="CHEBI:57692"/>
    </cofactor>
</comment>
<evidence type="ECO:0000256" key="3">
    <source>
        <dbReference type="ARBA" id="ARBA00022630"/>
    </source>
</evidence>
<feature type="domain" description="Glucose-methanol-choline oxidoreductase N-terminal" evidence="6">
    <location>
        <begin position="258"/>
        <end position="272"/>
    </location>
</feature>
<evidence type="ECO:0000313" key="7">
    <source>
        <dbReference type="EMBL" id="GLK14615.1"/>
    </source>
</evidence>
<keyword evidence="3" id="KW-0285">Flavoprotein</keyword>
<keyword evidence="4 5" id="KW-0274">FAD</keyword>
<reference evidence="7" key="2">
    <citation type="submission" date="2023-01" db="EMBL/GenBank/DDBJ databases">
        <authorList>
            <person name="Sun Q."/>
            <person name="Evtushenko L."/>
        </authorList>
    </citation>
    <scope>NUCLEOTIDE SEQUENCE</scope>
    <source>
        <strain evidence="7">VKM Ac-2007</strain>
    </source>
</reference>
<sequence>MSEPSNRFQADVIVVGAGSAGSVVARRLLDAGASVLLVEAGPGGQRFPAVDDPTRMHELWDSPLDWGYRTVPQEHAHGRRLHLPRGRAVGGSHNLNAMIWVRGNPADYDDWAARGNPGWTWKDVRPVFDRIEAVDSAQEEQEGQEGPLHILTGYEPSPAHRSIVEAAQQAGLPFNPDYNGASQDGVSFMQFTIREHRRWTTADAYLEPILGSEGFTLVTGAVVHRLLFEGERCVGVEWEREGVLEHGLAGQEVVLSAGAIGSPEILMRSGVGDAADLRSHGIAVRADLPGVGRNLQDHWLVPVIVATGRPIPPSHGLPHTQSHLFWRSHPDLPVPDLQPLHFDAPLYERWMEGPPDGVSLMAGLVRPASHGVIRLSGPSPSDPLLIDPRVLSRHADVTALAAAVRLCQEIAAAPALREEWDAYELYPGSLADSTEGLHAYIRETVITYHHQSGTCRMGVDDQAVVDARLRVRGVEGLRVADASIMPTVTTGNTNAPAIMIAEKAAEFMTQPV</sequence>
<evidence type="ECO:0000256" key="5">
    <source>
        <dbReference type="PIRSR" id="PIRSR000137-2"/>
    </source>
</evidence>
<dbReference type="AlphaFoldDB" id="A0A9W6IBU4"/>
<dbReference type="Pfam" id="PF00732">
    <property type="entry name" value="GMC_oxred_N"/>
    <property type="match status" value="1"/>
</dbReference>
<dbReference type="PIRSF" id="PIRSF000137">
    <property type="entry name" value="Alcohol_oxidase"/>
    <property type="match status" value="1"/>
</dbReference>
<accession>A0A9W6IBU4</accession>
<dbReference type="RefSeq" id="WP_271222846.1">
    <property type="nucleotide sequence ID" value="NZ_BSEV01000034.1"/>
</dbReference>
<dbReference type="PANTHER" id="PTHR11552:SF147">
    <property type="entry name" value="CHOLINE DEHYDROGENASE, MITOCHONDRIAL"/>
    <property type="match status" value="1"/>
</dbReference>
<reference evidence="7" key="1">
    <citation type="journal article" date="2014" name="Int. J. Syst. Evol. Microbiol.">
        <title>Complete genome sequence of Corynebacterium casei LMG S-19264T (=DSM 44701T), isolated from a smear-ripened cheese.</title>
        <authorList>
            <consortium name="US DOE Joint Genome Institute (JGI-PGF)"/>
            <person name="Walter F."/>
            <person name="Albersmeier A."/>
            <person name="Kalinowski J."/>
            <person name="Ruckert C."/>
        </authorList>
    </citation>
    <scope>NUCLEOTIDE SEQUENCE</scope>
    <source>
        <strain evidence="7">VKM Ac-2007</strain>
    </source>
</reference>
<proteinExistence type="inferred from homology"/>
<dbReference type="PROSITE" id="PS00624">
    <property type="entry name" value="GMC_OXRED_2"/>
    <property type="match status" value="1"/>
</dbReference>
<organism evidence="7 8">
    <name type="scientific">Streptosporangium carneum</name>
    <dbReference type="NCBI Taxonomy" id="47481"/>
    <lineage>
        <taxon>Bacteria</taxon>
        <taxon>Bacillati</taxon>
        <taxon>Actinomycetota</taxon>
        <taxon>Actinomycetes</taxon>
        <taxon>Streptosporangiales</taxon>
        <taxon>Streptosporangiaceae</taxon>
        <taxon>Streptosporangium</taxon>
    </lineage>
</organism>
<name>A0A9W6IBU4_9ACTN</name>
<dbReference type="GO" id="GO:0016614">
    <property type="term" value="F:oxidoreductase activity, acting on CH-OH group of donors"/>
    <property type="evidence" value="ECO:0007669"/>
    <property type="project" value="InterPro"/>
</dbReference>
<dbReference type="SUPFAM" id="SSF51905">
    <property type="entry name" value="FAD/NAD(P)-binding domain"/>
    <property type="match status" value="1"/>
</dbReference>
<comment type="caution">
    <text evidence="7">The sequence shown here is derived from an EMBL/GenBank/DDBJ whole genome shotgun (WGS) entry which is preliminary data.</text>
</comment>
<dbReference type="Gene3D" id="3.30.560.10">
    <property type="entry name" value="Glucose Oxidase, domain 3"/>
    <property type="match status" value="1"/>
</dbReference>
<dbReference type="InterPro" id="IPR007867">
    <property type="entry name" value="GMC_OxRtase_C"/>
</dbReference>
<feature type="binding site" evidence="5">
    <location>
        <position position="448"/>
    </location>
    <ligand>
        <name>substrate</name>
    </ligand>
</feature>
<evidence type="ECO:0000259" key="6">
    <source>
        <dbReference type="PROSITE" id="PS00624"/>
    </source>
</evidence>
<dbReference type="PANTHER" id="PTHR11552">
    <property type="entry name" value="GLUCOSE-METHANOL-CHOLINE GMC OXIDOREDUCTASE"/>
    <property type="match status" value="1"/>
</dbReference>
<dbReference type="InterPro" id="IPR012132">
    <property type="entry name" value="GMC_OxRdtase"/>
</dbReference>
<evidence type="ECO:0000256" key="1">
    <source>
        <dbReference type="ARBA" id="ARBA00001974"/>
    </source>
</evidence>
<gene>
    <name evidence="7" type="ORF">GCM10017600_80270</name>
</gene>
<feature type="binding site" evidence="5">
    <location>
        <position position="223"/>
    </location>
    <ligand>
        <name>FAD</name>
        <dbReference type="ChEBI" id="CHEBI:57692"/>
    </ligand>
</feature>
<dbReference type="InterPro" id="IPR000172">
    <property type="entry name" value="GMC_OxRdtase_N"/>
</dbReference>
<dbReference type="Pfam" id="PF05199">
    <property type="entry name" value="GMC_oxred_C"/>
    <property type="match status" value="1"/>
</dbReference>
<dbReference type="EMBL" id="BSEV01000034">
    <property type="protein sequence ID" value="GLK14615.1"/>
    <property type="molecule type" value="Genomic_DNA"/>
</dbReference>
<evidence type="ECO:0000313" key="8">
    <source>
        <dbReference type="Proteomes" id="UP001143474"/>
    </source>
</evidence>
<comment type="similarity">
    <text evidence="2">Belongs to the GMC oxidoreductase family.</text>
</comment>
<protein>
    <submittedName>
        <fullName evidence="7">GMC oxidoreductase</fullName>
    </submittedName>
</protein>